<sequence>MAGSTGSEDVVKQQQEQQQPQKKKWYPTLTILSKEKPPVPKERTVCPEYNAGFLSLLTFQWTAPLLAVGWKRPIELNDIWLVNPDRSASNFSVTLKERFNARVKAGSKRPLAMAIYETFKIDFIVGAIGALTASMSQVLIPFVLKYLIAFAAEAFMADKTHTNGPPIGKGIGYVFCIAGMQIISSVGMNHFMYRGMVFGGEVRSALTSLIFDKAMTISGRAKAGGKALDKLPSDIKPGSEEEKEWYAKKLEQESGDDEKQKRQAQKARESQGWSNGRIINLMSMDTYRIDKASGWFHLAWSSPVSIIVTIILLLINLTYSALPGIGIFFLAVPTMGIAVKSLLGRRAKANKFTDERVSLTQEVLQGIRFVKYYNWERDFLQRISQIRNKELRSVQILLGIRNGINAFGVCIPVFASMLAFITFQLSKHPLNPAPVFSSLALFNQLRQPLTILPMIIGLVADAFTGIGRIEQFLLAEDQKDDIEIDKDSPDAVAIEHADFTWEANLDEEKKGPQGKNKKLDAKKAKKEAKEAKEAKKAKKMNGDAGHDPEKMPVSSTDVSQAVTPYDSSDENPEPQAPFKIVDINLTAGKNELIGVIGSVGSGKSSLLSAIAGDMRRLRGSAVISGSRAFCPQQAWIQNATILENITFGSELNKEKYDAVVDACALGHDLEMLPHGNLTEVGERGINLSGGQKQRLSLARAIYSDADIVLLDDPLSAVDAHVGRHLMQHAICGLLKDKCRILATHQLHTLKRCDRIIIMHDGRISAFDTFDSLMEKNEEFQSIMETVDTTDPVVENKPADQNIVAGGPKKPKGESSDALMQEEDRAVKGVPMSVYVDYCKSTGSVWIAPMTLFFLIISQGANTLTSLWLAWWSSDKFGLSTGAYIGVYAALGVVAAVTVFAWAVSVSILGTRASKGMLRRALQRVVRAPMSFFDTTPLGRVMNRLSKDVDTMDNNLSDSIRMACMTIASLVAIFILTIAYYYYFAAALVPLFALYIAMATYYRPSAREVNRHEAVLRSHVFARFNEAVLGTPTVRAYGLQKQFSIRLNDAIDNMNSAYFLTFANQRWLNVRIDAIGIILTFIVCMLVVTSRFEITPSISGLVLSYIISIMQMLQFTVRQVTEMQNNMNSAERLHYYGLALEQEAPEHTAVDLPKTWPEHGEIVFDNVQMRYRAELPLVLQGLSLHIQPGEKVGIVGRTGAGKSSIMSALFRLVELSGGSITIDDININTVGLSDLRSRMSIIPQDPTLFKGTVRSNLDPFSTHSDLELWSALRQAGLVDTEPNNSNDAAAPQNRITLDTPVDDQGQNFSLGQRQLMALARALVRNSQIIICDEATSSVDFETDRRIQRTILDGFRGKTLLCIAHRLKTIIGYDRICLIDQGRVGELGTPLELFDQGGVFRGMCERSSIGREEIIEAREQRDLI</sequence>
<dbReference type="InterPro" id="IPR036640">
    <property type="entry name" value="ABC1_TM_sf"/>
</dbReference>
<evidence type="ECO:0008006" key="14">
    <source>
        <dbReference type="Google" id="ProtNLM"/>
    </source>
</evidence>
<keyword evidence="7 9" id="KW-0472">Membrane</keyword>
<evidence type="ECO:0000256" key="3">
    <source>
        <dbReference type="ARBA" id="ARBA00022692"/>
    </source>
</evidence>
<dbReference type="FunFam" id="3.40.50.300:FF:000565">
    <property type="entry name" value="ABC bile acid transporter"/>
    <property type="match status" value="1"/>
</dbReference>
<dbReference type="FunFam" id="1.20.1560.10:FF:000010">
    <property type="entry name" value="Multidrug resistance-associated ABC transporter"/>
    <property type="match status" value="1"/>
</dbReference>
<keyword evidence="3 9" id="KW-0812">Transmembrane</keyword>
<feature type="transmembrane region" description="Helical" evidence="9">
    <location>
        <begin position="882"/>
        <end position="909"/>
    </location>
</feature>
<dbReference type="InterPro" id="IPR027417">
    <property type="entry name" value="P-loop_NTPase"/>
</dbReference>
<dbReference type="PANTHER" id="PTHR24223:SF464">
    <property type="entry name" value="ABC-TYPE TRANSPORTER CICA"/>
    <property type="match status" value="1"/>
</dbReference>
<dbReference type="InParanoid" id="V5FBM3"/>
<feature type="transmembrane region" description="Helical" evidence="9">
    <location>
        <begin position="849"/>
        <end position="870"/>
    </location>
</feature>
<feature type="transmembrane region" description="Helical" evidence="9">
    <location>
        <begin position="123"/>
        <end position="151"/>
    </location>
</feature>
<dbReference type="CDD" id="cd03244">
    <property type="entry name" value="ABCC_MRP_domain2"/>
    <property type="match status" value="1"/>
</dbReference>
<feature type="transmembrane region" description="Helical" evidence="9">
    <location>
        <begin position="981"/>
        <end position="1001"/>
    </location>
</feature>
<feature type="domain" description="ABC transmembrane type-1" evidence="11">
    <location>
        <begin position="124"/>
        <end position="461"/>
    </location>
</feature>
<dbReference type="OrthoDB" id="6500128at2759"/>
<dbReference type="FunFam" id="3.40.50.300:FF:000997">
    <property type="entry name" value="Multidrug resistance-associated protein 1"/>
    <property type="match status" value="1"/>
</dbReference>
<dbReference type="InterPro" id="IPR017871">
    <property type="entry name" value="ABC_transporter-like_CS"/>
</dbReference>
<proteinExistence type="predicted"/>
<dbReference type="InterPro" id="IPR050173">
    <property type="entry name" value="ABC_transporter_C-like"/>
</dbReference>
<organism evidence="12 13">
    <name type="scientific">Byssochlamys spectabilis (strain No. 5 / NBRC 109023)</name>
    <name type="common">Paecilomyces variotii</name>
    <dbReference type="NCBI Taxonomy" id="1356009"/>
    <lineage>
        <taxon>Eukaryota</taxon>
        <taxon>Fungi</taxon>
        <taxon>Dikarya</taxon>
        <taxon>Ascomycota</taxon>
        <taxon>Pezizomycotina</taxon>
        <taxon>Eurotiomycetes</taxon>
        <taxon>Eurotiomycetidae</taxon>
        <taxon>Eurotiales</taxon>
        <taxon>Thermoascaceae</taxon>
        <taxon>Paecilomyces</taxon>
    </lineage>
</organism>
<evidence type="ECO:0000256" key="7">
    <source>
        <dbReference type="ARBA" id="ARBA00023136"/>
    </source>
</evidence>
<evidence type="ECO:0000256" key="4">
    <source>
        <dbReference type="ARBA" id="ARBA00022741"/>
    </source>
</evidence>
<evidence type="ECO:0000259" key="11">
    <source>
        <dbReference type="PROSITE" id="PS50929"/>
    </source>
</evidence>
<feature type="compositionally biased region" description="Polar residues" evidence="8">
    <location>
        <begin position="553"/>
        <end position="566"/>
    </location>
</feature>
<keyword evidence="6 9" id="KW-1133">Transmembrane helix</keyword>
<feature type="transmembrane region" description="Helical" evidence="9">
    <location>
        <begin position="445"/>
        <end position="464"/>
    </location>
</feature>
<dbReference type="EMBL" id="BAUL01000079">
    <property type="protein sequence ID" value="GAD94104.1"/>
    <property type="molecule type" value="Genomic_DNA"/>
</dbReference>
<dbReference type="GO" id="GO:0016020">
    <property type="term" value="C:membrane"/>
    <property type="evidence" value="ECO:0007669"/>
    <property type="project" value="UniProtKB-SubCell"/>
</dbReference>
<evidence type="ECO:0000256" key="8">
    <source>
        <dbReference type="SAM" id="MobiDB-lite"/>
    </source>
</evidence>
<feature type="compositionally biased region" description="Basic and acidic residues" evidence="8">
    <location>
        <begin position="506"/>
        <end position="550"/>
    </location>
</feature>
<feature type="region of interest" description="Disordered" evidence="8">
    <location>
        <begin position="1"/>
        <end position="26"/>
    </location>
</feature>
<dbReference type="Pfam" id="PF00005">
    <property type="entry name" value="ABC_tran"/>
    <property type="match status" value="2"/>
</dbReference>
<dbReference type="CDD" id="cd03250">
    <property type="entry name" value="ABCC_MRP_domain1"/>
    <property type="match status" value="1"/>
</dbReference>
<dbReference type="SUPFAM" id="SSF52540">
    <property type="entry name" value="P-loop containing nucleoside triphosphate hydrolases"/>
    <property type="match status" value="2"/>
</dbReference>
<dbReference type="Gene3D" id="3.40.50.300">
    <property type="entry name" value="P-loop containing nucleotide triphosphate hydrolases"/>
    <property type="match status" value="2"/>
</dbReference>
<dbReference type="Gene3D" id="1.20.1560.10">
    <property type="entry name" value="ABC transporter type 1, transmembrane domain"/>
    <property type="match status" value="2"/>
</dbReference>
<dbReference type="FunCoup" id="V5FBM3">
    <property type="interactions" value="235"/>
</dbReference>
<evidence type="ECO:0000256" key="1">
    <source>
        <dbReference type="ARBA" id="ARBA00004141"/>
    </source>
</evidence>
<feature type="transmembrane region" description="Helical" evidence="9">
    <location>
        <begin position="294"/>
        <end position="315"/>
    </location>
</feature>
<dbReference type="eggNOG" id="KOG0054">
    <property type="taxonomic scope" value="Eukaryota"/>
</dbReference>
<dbReference type="InterPro" id="IPR003593">
    <property type="entry name" value="AAA+_ATPase"/>
</dbReference>
<feature type="compositionally biased region" description="Basic and acidic residues" evidence="8">
    <location>
        <begin position="250"/>
        <end position="269"/>
    </location>
</feature>
<evidence type="ECO:0000313" key="12">
    <source>
        <dbReference type="EMBL" id="GAD94104.1"/>
    </source>
</evidence>
<dbReference type="Pfam" id="PF00664">
    <property type="entry name" value="ABC_membrane"/>
    <property type="match status" value="2"/>
</dbReference>
<feature type="region of interest" description="Disordered" evidence="8">
    <location>
        <begin position="250"/>
        <end position="271"/>
    </location>
</feature>
<reference evidence="13" key="1">
    <citation type="journal article" date="2014" name="Genome Announc.">
        <title>Draft genome sequence of the formaldehyde-resistant fungus Byssochlamys spectabilis No. 5 (anamorph Paecilomyces variotii No. 5) (NBRC109023).</title>
        <authorList>
            <person name="Oka T."/>
            <person name="Ekino K."/>
            <person name="Fukuda K."/>
            <person name="Nomura Y."/>
        </authorList>
    </citation>
    <scope>NUCLEOTIDE SEQUENCE [LARGE SCALE GENOMIC DNA]</scope>
    <source>
        <strain evidence="13">No. 5 / NBRC 109023</strain>
    </source>
</reference>
<evidence type="ECO:0000256" key="6">
    <source>
        <dbReference type="ARBA" id="ARBA00022989"/>
    </source>
</evidence>
<dbReference type="GO" id="GO:0016887">
    <property type="term" value="F:ATP hydrolysis activity"/>
    <property type="evidence" value="ECO:0007669"/>
    <property type="project" value="InterPro"/>
</dbReference>
<dbReference type="SMART" id="SM00382">
    <property type="entry name" value="AAA"/>
    <property type="match status" value="2"/>
</dbReference>
<evidence type="ECO:0000256" key="9">
    <source>
        <dbReference type="SAM" id="Phobius"/>
    </source>
</evidence>
<accession>V5FBM3</accession>
<comment type="caution">
    <text evidence="12">The sequence shown here is derived from an EMBL/GenBank/DDBJ whole genome shotgun (WGS) entry which is preliminary data.</text>
</comment>
<feature type="transmembrane region" description="Helical" evidence="9">
    <location>
        <begin position="1073"/>
        <end position="1091"/>
    </location>
</feature>
<feature type="domain" description="ABC transporter" evidence="10">
    <location>
        <begin position="553"/>
        <end position="785"/>
    </location>
</feature>
<keyword evidence="5" id="KW-0067">ATP-binding</keyword>
<dbReference type="InterPro" id="IPR003439">
    <property type="entry name" value="ABC_transporter-like_ATP-bd"/>
</dbReference>
<dbReference type="PROSITE" id="PS50893">
    <property type="entry name" value="ABC_TRANSPORTER_2"/>
    <property type="match status" value="2"/>
</dbReference>
<dbReference type="GO" id="GO:0005524">
    <property type="term" value="F:ATP binding"/>
    <property type="evidence" value="ECO:0007669"/>
    <property type="project" value="UniProtKB-KW"/>
</dbReference>
<dbReference type="SUPFAM" id="SSF90123">
    <property type="entry name" value="ABC transporter transmembrane region"/>
    <property type="match status" value="2"/>
</dbReference>
<dbReference type="CDD" id="cd18597">
    <property type="entry name" value="ABC_6TM_YOR1_D1_like"/>
    <property type="match status" value="1"/>
</dbReference>
<gene>
    <name evidence="12" type="ORF">PVAR5_2725</name>
</gene>
<feature type="domain" description="ABC transporter" evidence="10">
    <location>
        <begin position="1161"/>
        <end position="1404"/>
    </location>
</feature>
<keyword evidence="13" id="KW-1185">Reference proteome</keyword>
<feature type="region of interest" description="Disordered" evidence="8">
    <location>
        <begin position="504"/>
        <end position="575"/>
    </location>
</feature>
<dbReference type="PROSITE" id="PS00211">
    <property type="entry name" value="ABC_TRANSPORTER_1"/>
    <property type="match status" value="2"/>
</dbReference>
<dbReference type="HOGENOM" id="CLU_000604_27_1_1"/>
<dbReference type="PROSITE" id="PS50929">
    <property type="entry name" value="ABC_TM1F"/>
    <property type="match status" value="2"/>
</dbReference>
<evidence type="ECO:0000256" key="2">
    <source>
        <dbReference type="ARBA" id="ARBA00022448"/>
    </source>
</evidence>
<dbReference type="PANTHER" id="PTHR24223">
    <property type="entry name" value="ATP-BINDING CASSETTE SUB-FAMILY C"/>
    <property type="match status" value="1"/>
</dbReference>
<evidence type="ECO:0000256" key="5">
    <source>
        <dbReference type="ARBA" id="ARBA00022840"/>
    </source>
</evidence>
<keyword evidence="2" id="KW-0813">Transport</keyword>
<protein>
    <recommendedName>
        <fullName evidence="14">P-loop containing nucleoside triphosphate hydrolase protein</fullName>
    </recommendedName>
</protein>
<keyword evidence="4" id="KW-0547">Nucleotide-binding</keyword>
<feature type="domain" description="ABC transmembrane type-1" evidence="11">
    <location>
        <begin position="851"/>
        <end position="1124"/>
    </location>
</feature>
<feature type="transmembrane region" description="Helical" evidence="9">
    <location>
        <begin position="171"/>
        <end position="193"/>
    </location>
</feature>
<dbReference type="InterPro" id="IPR011527">
    <property type="entry name" value="ABC1_TM_dom"/>
</dbReference>
<dbReference type="CDD" id="cd18606">
    <property type="entry name" value="ABC_6TM_YOR1_D2_like"/>
    <property type="match status" value="1"/>
</dbReference>
<evidence type="ECO:0000259" key="10">
    <source>
        <dbReference type="PROSITE" id="PS50893"/>
    </source>
</evidence>
<feature type="transmembrane region" description="Helical" evidence="9">
    <location>
        <begin position="958"/>
        <end position="975"/>
    </location>
</feature>
<dbReference type="Proteomes" id="UP000018001">
    <property type="component" value="Unassembled WGS sequence"/>
</dbReference>
<evidence type="ECO:0000313" key="13">
    <source>
        <dbReference type="Proteomes" id="UP000018001"/>
    </source>
</evidence>
<feature type="transmembrane region" description="Helical" evidence="9">
    <location>
        <begin position="321"/>
        <end position="343"/>
    </location>
</feature>
<feature type="transmembrane region" description="Helical" evidence="9">
    <location>
        <begin position="404"/>
        <end position="425"/>
    </location>
</feature>
<comment type="subcellular location">
    <subcellularLocation>
        <location evidence="1">Membrane</location>
        <topology evidence="1">Multi-pass membrane protein</topology>
    </subcellularLocation>
</comment>
<name>V5FBM3_BYSSN</name>
<dbReference type="GO" id="GO:0140359">
    <property type="term" value="F:ABC-type transporter activity"/>
    <property type="evidence" value="ECO:0007669"/>
    <property type="project" value="InterPro"/>
</dbReference>